<sequence length="55" mass="6124">MAMPMSKAVMRAARTKQPKIYCTDSTTAGMVSLLCRFNEADLLKGVIRKCFKLVV</sequence>
<dbReference type="PATRIC" id="fig|235272.12.peg.4050"/>
<gene>
    <name evidence="1" type="ORF">ALO71_02955</name>
</gene>
<organism evidence="1 2">
    <name type="scientific">Pseudomonas amygdali pv. dendropanacis</name>
    <dbReference type="NCBI Taxonomy" id="235272"/>
    <lineage>
        <taxon>Bacteria</taxon>
        <taxon>Pseudomonadati</taxon>
        <taxon>Pseudomonadota</taxon>
        <taxon>Gammaproteobacteria</taxon>
        <taxon>Pseudomonadales</taxon>
        <taxon>Pseudomonadaceae</taxon>
        <taxon>Pseudomonas</taxon>
        <taxon>Pseudomonas amygdali</taxon>
    </lineage>
</organism>
<dbReference type="AlphaFoldDB" id="A0A0P9PS62"/>
<name>A0A0P9PS62_PSEA0</name>
<accession>A0A0P9PS62</accession>
<comment type="caution">
    <text evidence="1">The sequence shown here is derived from an EMBL/GenBank/DDBJ whole genome shotgun (WGS) entry which is preliminary data.</text>
</comment>
<protein>
    <submittedName>
        <fullName evidence="1">Uncharacterized protein</fullName>
    </submittedName>
</protein>
<dbReference type="EMBL" id="LJQG01000039">
    <property type="protein sequence ID" value="KPX23588.1"/>
    <property type="molecule type" value="Genomic_DNA"/>
</dbReference>
<reference evidence="1 2" key="1">
    <citation type="submission" date="2015-09" db="EMBL/GenBank/DDBJ databases">
        <title>Genome announcement of multiple Pseudomonas syringae strains.</title>
        <authorList>
            <person name="Thakur S."/>
            <person name="Wang P.W."/>
            <person name="Gong Y."/>
            <person name="Weir B.S."/>
            <person name="Guttman D.S."/>
        </authorList>
    </citation>
    <scope>NUCLEOTIDE SEQUENCE [LARGE SCALE GENOMIC DNA]</scope>
    <source>
        <strain evidence="1 2">ICMP9150</strain>
    </source>
</reference>
<evidence type="ECO:0000313" key="1">
    <source>
        <dbReference type="EMBL" id="KPX23588.1"/>
    </source>
</evidence>
<evidence type="ECO:0000313" key="2">
    <source>
        <dbReference type="Proteomes" id="UP000050346"/>
    </source>
</evidence>
<proteinExistence type="predicted"/>
<dbReference type="Proteomes" id="UP000050346">
    <property type="component" value="Unassembled WGS sequence"/>
</dbReference>